<evidence type="ECO:0000256" key="2">
    <source>
        <dbReference type="ARBA" id="ARBA00022737"/>
    </source>
</evidence>
<feature type="non-terminal residue" evidence="4">
    <location>
        <position position="1"/>
    </location>
</feature>
<gene>
    <name evidence="4" type="primary">coro2a</name>
    <name evidence="4" type="ORF">DAT39_008369</name>
</gene>
<dbReference type="GO" id="GO:0051015">
    <property type="term" value="F:actin filament binding"/>
    <property type="evidence" value="ECO:0007669"/>
    <property type="project" value="TreeGrafter"/>
</dbReference>
<evidence type="ECO:0000313" key="4">
    <source>
        <dbReference type="EMBL" id="KAF5901891.1"/>
    </source>
</evidence>
<evidence type="ECO:0000259" key="3">
    <source>
        <dbReference type="SMART" id="SM01166"/>
    </source>
</evidence>
<dbReference type="AlphaFoldDB" id="A0A8J4X4U7"/>
<dbReference type="InterPro" id="IPR015943">
    <property type="entry name" value="WD40/YVTN_repeat-like_dom_sf"/>
</dbReference>
<dbReference type="Proteomes" id="UP000727407">
    <property type="component" value="Unassembled WGS sequence"/>
</dbReference>
<evidence type="ECO:0000256" key="1">
    <source>
        <dbReference type="ARBA" id="ARBA00022574"/>
    </source>
</evidence>
<dbReference type="InterPro" id="IPR015505">
    <property type="entry name" value="Coronin"/>
</dbReference>
<keyword evidence="2" id="KW-0677">Repeat</keyword>
<keyword evidence="5" id="KW-1185">Reference proteome</keyword>
<dbReference type="PANTHER" id="PTHR10856">
    <property type="entry name" value="CORONIN"/>
    <property type="match status" value="1"/>
</dbReference>
<feature type="domain" description="DUF1899" evidence="3">
    <location>
        <begin position="5"/>
        <end position="74"/>
    </location>
</feature>
<dbReference type="SMART" id="SM01166">
    <property type="entry name" value="DUF1899"/>
    <property type="match status" value="1"/>
</dbReference>
<dbReference type="InterPro" id="IPR015048">
    <property type="entry name" value="DUF1899"/>
</dbReference>
<name>A0A8J4X4U7_CLAMG</name>
<dbReference type="EMBL" id="QNUK01000102">
    <property type="protein sequence ID" value="KAF5901891.1"/>
    <property type="molecule type" value="Genomic_DNA"/>
</dbReference>
<evidence type="ECO:0000313" key="5">
    <source>
        <dbReference type="Proteomes" id="UP000727407"/>
    </source>
</evidence>
<protein>
    <submittedName>
        <fullName evidence="4">Coronin-2A</fullName>
    </submittedName>
</protein>
<proteinExistence type="predicted"/>
<dbReference type="Pfam" id="PF08953">
    <property type="entry name" value="DUF1899"/>
    <property type="match status" value="1"/>
</dbReference>
<keyword evidence="1" id="KW-0853">WD repeat</keyword>
<reference evidence="4" key="1">
    <citation type="submission" date="2020-07" db="EMBL/GenBank/DDBJ databases">
        <title>Clarias magur genome sequencing, assembly and annotation.</title>
        <authorList>
            <person name="Kushwaha B."/>
            <person name="Kumar R."/>
            <person name="Das P."/>
            <person name="Joshi C.G."/>
            <person name="Kumar D."/>
            <person name="Nagpure N.S."/>
            <person name="Pandey M."/>
            <person name="Agarwal S."/>
            <person name="Srivastava S."/>
            <person name="Singh M."/>
            <person name="Sahoo L."/>
            <person name="Jayasankar P."/>
            <person name="Meher P.K."/>
            <person name="Koringa P.G."/>
            <person name="Iquebal M.A."/>
            <person name="Das S.P."/>
            <person name="Bit A."/>
            <person name="Patnaik S."/>
            <person name="Patel N."/>
            <person name="Shah T.M."/>
            <person name="Hinsu A."/>
            <person name="Jena J.K."/>
        </authorList>
    </citation>
    <scope>NUCLEOTIDE SEQUENCE</scope>
    <source>
        <strain evidence="4">CIFAMagur01</strain>
        <tissue evidence="4">Testis</tissue>
    </source>
</reference>
<dbReference type="PANTHER" id="PTHR10856:SF2">
    <property type="entry name" value="CORONIN-2A"/>
    <property type="match status" value="1"/>
</dbReference>
<comment type="caution">
    <text evidence="4">The sequence shown here is derived from an EMBL/GenBank/DDBJ whole genome shotgun (WGS) entry which is preliminary data.</text>
</comment>
<accession>A0A8J4X4U7</accession>
<sequence length="100" mass="11310">MTWRPQYRNSKFRHVFGKAATKENCYDGVAITCSVHDNHLCAVNPRFLAVITECAGGGAFLETSTKVHRANKVLFLGNLKMLMSTGNSHWNQRQIALWDQ</sequence>
<dbReference type="OrthoDB" id="1850764at2759"/>
<dbReference type="Gene3D" id="2.130.10.10">
    <property type="entry name" value="YVTN repeat-like/Quinoprotein amine dehydrogenase"/>
    <property type="match status" value="1"/>
</dbReference>
<organism evidence="4 5">
    <name type="scientific">Clarias magur</name>
    <name type="common">Asian catfish</name>
    <name type="synonym">Macropteronotus magur</name>
    <dbReference type="NCBI Taxonomy" id="1594786"/>
    <lineage>
        <taxon>Eukaryota</taxon>
        <taxon>Metazoa</taxon>
        <taxon>Chordata</taxon>
        <taxon>Craniata</taxon>
        <taxon>Vertebrata</taxon>
        <taxon>Euteleostomi</taxon>
        <taxon>Actinopterygii</taxon>
        <taxon>Neopterygii</taxon>
        <taxon>Teleostei</taxon>
        <taxon>Ostariophysi</taxon>
        <taxon>Siluriformes</taxon>
        <taxon>Clariidae</taxon>
        <taxon>Clarias</taxon>
    </lineage>
</organism>